<feature type="compositionally biased region" description="Gly residues" evidence="1">
    <location>
        <begin position="285"/>
        <end position="296"/>
    </location>
</feature>
<dbReference type="PANTHER" id="PTHR43617:SF20">
    <property type="entry name" value="N-ALPHA-ACETYLTRANSFERASE RIMI"/>
    <property type="match status" value="1"/>
</dbReference>
<evidence type="ECO:0000313" key="3">
    <source>
        <dbReference type="EMBL" id="GHF62630.1"/>
    </source>
</evidence>
<dbReference type="InterPro" id="IPR000182">
    <property type="entry name" value="GNAT_dom"/>
</dbReference>
<gene>
    <name evidence="3" type="ORF">GCM10017566_40210</name>
</gene>
<sequence>MALTLGRVNWTWRALSVEDAGAIAELLHAAEAVEPTHEHYSVDDVREELTAPNVRLPDGSTSAWDSGRLIGYAMAVPREEANPEHRMRVELQVHPECRELGKPLIEWLLATAPKLHSQTFPQAPLELHARSHENQRWYAALLTEAGFTRSRSFATMRADLRGAGFGPDSGGAALVRAGLGLDSSAAALGRAGLGPASSAADLGPGGSDGAALDPGESSLADLAPADIGRADLGPAELGRAELGRADLGPMGPGAAALGPVGSGAADSSPVNSGPPDLGPVDTGRAGLGPDSGGADLGPGESSLADLGMADIGRADFGPADLARADLGPAGSGAAVVPHELPADLRLAGYAPEHEEATRLALNEAFRGHWGMAAYSPELFRHRVTGSPVFRPESSFLLLSDAGEVASFVLSAFYESDAEATGVRELQVSYVGTRAASRGRGVATALLAHTLRVAREQGYERAALGVDESNAHNALNIYRRVGFEVSDRQHAYIRRIP</sequence>
<feature type="domain" description="N-acetyltransferase" evidence="2">
    <location>
        <begin position="344"/>
        <end position="496"/>
    </location>
</feature>
<keyword evidence="4" id="KW-1185">Reference proteome</keyword>
<dbReference type="Proteomes" id="UP000658656">
    <property type="component" value="Unassembled WGS sequence"/>
</dbReference>
<reference evidence="3" key="1">
    <citation type="journal article" date="2014" name="Int. J. Syst. Evol. Microbiol.">
        <title>Complete genome sequence of Corynebacterium casei LMG S-19264T (=DSM 44701T), isolated from a smear-ripened cheese.</title>
        <authorList>
            <consortium name="US DOE Joint Genome Institute (JGI-PGF)"/>
            <person name="Walter F."/>
            <person name="Albersmeier A."/>
            <person name="Kalinowski J."/>
            <person name="Ruckert C."/>
        </authorList>
    </citation>
    <scope>NUCLEOTIDE SEQUENCE</scope>
    <source>
        <strain evidence="3">CGMCC 4.7679</strain>
    </source>
</reference>
<evidence type="ECO:0000256" key="1">
    <source>
        <dbReference type="SAM" id="MobiDB-lite"/>
    </source>
</evidence>
<dbReference type="InterPro" id="IPR050276">
    <property type="entry name" value="MshD_Acetyltransferase"/>
</dbReference>
<dbReference type="InterPro" id="IPR016181">
    <property type="entry name" value="Acyl_CoA_acyltransferase"/>
</dbReference>
<dbReference type="Gene3D" id="3.40.630.30">
    <property type="match status" value="2"/>
</dbReference>
<dbReference type="EMBL" id="BNAV01000005">
    <property type="protein sequence ID" value="GHF62630.1"/>
    <property type="molecule type" value="Genomic_DNA"/>
</dbReference>
<comment type="caution">
    <text evidence="3">The sequence shown here is derived from an EMBL/GenBank/DDBJ whole genome shotgun (WGS) entry which is preliminary data.</text>
</comment>
<protein>
    <recommendedName>
        <fullName evidence="2">N-acetyltransferase domain-containing protein</fullName>
    </recommendedName>
</protein>
<dbReference type="Pfam" id="PF00583">
    <property type="entry name" value="Acetyltransf_1"/>
    <property type="match status" value="1"/>
</dbReference>
<feature type="region of interest" description="Disordered" evidence="1">
    <location>
        <begin position="243"/>
        <end position="296"/>
    </location>
</feature>
<dbReference type="PROSITE" id="PS51186">
    <property type="entry name" value="GNAT"/>
    <property type="match status" value="1"/>
</dbReference>
<evidence type="ECO:0000259" key="2">
    <source>
        <dbReference type="PROSITE" id="PS51186"/>
    </source>
</evidence>
<dbReference type="GO" id="GO:0008999">
    <property type="term" value="F:protein-N-terminal-alanine acetyltransferase activity"/>
    <property type="evidence" value="ECO:0007669"/>
    <property type="project" value="TreeGrafter"/>
</dbReference>
<accession>A0A8H9IWR0</accession>
<name>A0A8H9IWR0_9PSEU</name>
<dbReference type="SUPFAM" id="SSF55729">
    <property type="entry name" value="Acyl-CoA N-acyltransferases (Nat)"/>
    <property type="match status" value="2"/>
</dbReference>
<evidence type="ECO:0000313" key="4">
    <source>
        <dbReference type="Proteomes" id="UP000658656"/>
    </source>
</evidence>
<reference evidence="3" key="2">
    <citation type="submission" date="2020-09" db="EMBL/GenBank/DDBJ databases">
        <authorList>
            <person name="Sun Q."/>
            <person name="Zhou Y."/>
        </authorList>
    </citation>
    <scope>NUCLEOTIDE SEQUENCE</scope>
    <source>
        <strain evidence="3">CGMCC 4.7679</strain>
    </source>
</reference>
<dbReference type="CDD" id="cd04301">
    <property type="entry name" value="NAT_SF"/>
    <property type="match status" value="1"/>
</dbReference>
<dbReference type="PANTHER" id="PTHR43617">
    <property type="entry name" value="L-AMINO ACID N-ACETYLTRANSFERASE"/>
    <property type="match status" value="1"/>
</dbReference>
<dbReference type="AlphaFoldDB" id="A0A8H9IWR0"/>
<feature type="compositionally biased region" description="Low complexity" evidence="1">
    <location>
        <begin position="245"/>
        <end position="265"/>
    </location>
</feature>
<organism evidence="3 4">
    <name type="scientific">Amycolatopsis bartoniae</name>
    <dbReference type="NCBI Taxonomy" id="941986"/>
    <lineage>
        <taxon>Bacteria</taxon>
        <taxon>Bacillati</taxon>
        <taxon>Actinomycetota</taxon>
        <taxon>Actinomycetes</taxon>
        <taxon>Pseudonocardiales</taxon>
        <taxon>Pseudonocardiaceae</taxon>
        <taxon>Amycolatopsis</taxon>
    </lineage>
</organism>
<feature type="region of interest" description="Disordered" evidence="1">
    <location>
        <begin position="193"/>
        <end position="221"/>
    </location>
</feature>
<proteinExistence type="predicted"/>